<evidence type="ECO:0000259" key="1">
    <source>
        <dbReference type="Pfam" id="PF04126"/>
    </source>
</evidence>
<proteinExistence type="predicted"/>
<reference evidence="3" key="1">
    <citation type="submission" date="2020-05" db="EMBL/GenBank/DDBJ databases">
        <title>Classification of alakaliphilic streptomycetes isolated from an alkaline soil next to Lonar Crater, India and a proposal for the recognition of Streptomyces alkaliterrae sp. nov.</title>
        <authorList>
            <person name="Golinska P."/>
        </authorList>
    </citation>
    <scope>NUCLEOTIDE SEQUENCE [LARGE SCALE GENOMIC DNA]</scope>
    <source>
        <strain evidence="3">OF8</strain>
    </source>
</reference>
<accession>A0A7W3X128</accession>
<evidence type="ECO:0000313" key="2">
    <source>
        <dbReference type="EMBL" id="MBB1262178.1"/>
    </source>
</evidence>
<dbReference type="Pfam" id="PF04126">
    <property type="entry name" value="Cyclophil_like"/>
    <property type="match status" value="1"/>
</dbReference>
<dbReference type="Proteomes" id="UP000517765">
    <property type="component" value="Unassembled WGS sequence"/>
</dbReference>
<dbReference type="AlphaFoldDB" id="A0A7W3X128"/>
<dbReference type="EMBL" id="JABJXA010000271">
    <property type="protein sequence ID" value="MBB1262178.1"/>
    <property type="molecule type" value="Genomic_DNA"/>
</dbReference>
<sequence length="139" mass="14530">MSTHTTTGTGPGTGPDTVTVHIGWPGGRITAHLAPTATTRALLDALPFTSDAQTWGEEVYFRTPVSPALEPDARQVVEPGTVAFWTDGDALALPYGPTPISRGDECRLASPCNVLGLIDGDPRLLATVRPGDPITVSRA</sequence>
<feature type="domain" description="Cyclophilin TM1367-like" evidence="1">
    <location>
        <begin position="21"/>
        <end position="136"/>
    </location>
</feature>
<evidence type="ECO:0000313" key="3">
    <source>
        <dbReference type="Proteomes" id="UP000517765"/>
    </source>
</evidence>
<dbReference type="RefSeq" id="WP_181356563.1">
    <property type="nucleotide sequence ID" value="NZ_JABJXA010000271.1"/>
</dbReference>
<dbReference type="SUPFAM" id="SSF50891">
    <property type="entry name" value="Cyclophilin-like"/>
    <property type="match status" value="1"/>
</dbReference>
<dbReference type="InterPro" id="IPR025658">
    <property type="entry name" value="Cyclophilin_TM1367"/>
</dbReference>
<name>A0A7W3X128_9ACTN</name>
<organism evidence="2 3">
    <name type="scientific">Streptomyces alkaliterrae</name>
    <dbReference type="NCBI Taxonomy" id="2213162"/>
    <lineage>
        <taxon>Bacteria</taxon>
        <taxon>Bacillati</taxon>
        <taxon>Actinomycetota</taxon>
        <taxon>Actinomycetes</taxon>
        <taxon>Kitasatosporales</taxon>
        <taxon>Streptomycetaceae</taxon>
        <taxon>Streptomyces</taxon>
    </lineage>
</organism>
<dbReference type="InterPro" id="IPR029000">
    <property type="entry name" value="Cyclophilin-like_dom_sf"/>
</dbReference>
<protein>
    <recommendedName>
        <fullName evidence="1">Cyclophilin TM1367-like domain-containing protein</fullName>
    </recommendedName>
</protein>
<comment type="caution">
    <text evidence="2">The sequence shown here is derived from an EMBL/GenBank/DDBJ whole genome shotgun (WGS) entry which is preliminary data.</text>
</comment>
<dbReference type="Gene3D" id="2.40.100.20">
    <property type="match status" value="1"/>
</dbReference>
<gene>
    <name evidence="2" type="ORF">H3147_25710</name>
</gene>